<protein>
    <submittedName>
        <fullName evidence="1">Uncharacterized protein</fullName>
    </submittedName>
</protein>
<dbReference type="EMBL" id="QGKW02002005">
    <property type="protein sequence ID" value="KAF2541400.1"/>
    <property type="molecule type" value="Genomic_DNA"/>
</dbReference>
<accession>A0A3N6QDH4</accession>
<evidence type="ECO:0000313" key="1">
    <source>
        <dbReference type="EMBL" id="KAF2541400.1"/>
    </source>
</evidence>
<proteinExistence type="predicted"/>
<organism evidence="1 2">
    <name type="scientific">Brassica cretica</name>
    <name type="common">Mustard</name>
    <dbReference type="NCBI Taxonomy" id="69181"/>
    <lineage>
        <taxon>Eukaryota</taxon>
        <taxon>Viridiplantae</taxon>
        <taxon>Streptophyta</taxon>
        <taxon>Embryophyta</taxon>
        <taxon>Tracheophyta</taxon>
        <taxon>Spermatophyta</taxon>
        <taxon>Magnoliopsida</taxon>
        <taxon>eudicotyledons</taxon>
        <taxon>Gunneridae</taxon>
        <taxon>Pentapetalae</taxon>
        <taxon>rosids</taxon>
        <taxon>malvids</taxon>
        <taxon>Brassicales</taxon>
        <taxon>Brassicaceae</taxon>
        <taxon>Brassiceae</taxon>
        <taxon>Brassica</taxon>
    </lineage>
</organism>
<reference evidence="1" key="1">
    <citation type="submission" date="2019-12" db="EMBL/GenBank/DDBJ databases">
        <title>Genome sequencing and annotation of Brassica cretica.</title>
        <authorList>
            <person name="Studholme D.J."/>
            <person name="Sarris P.F."/>
        </authorList>
    </citation>
    <scope>NUCLEOTIDE SEQUENCE</scope>
    <source>
        <strain evidence="1">PFS-001/15</strain>
        <tissue evidence="1">Leaf</tissue>
    </source>
</reference>
<evidence type="ECO:0000313" key="2">
    <source>
        <dbReference type="Proteomes" id="UP000712281"/>
    </source>
</evidence>
<comment type="caution">
    <text evidence="1">The sequence shown here is derived from an EMBL/GenBank/DDBJ whole genome shotgun (WGS) entry which is preliminary data.</text>
</comment>
<dbReference type="Proteomes" id="UP000712281">
    <property type="component" value="Unassembled WGS sequence"/>
</dbReference>
<dbReference type="AlphaFoldDB" id="A0A3N6QDH4"/>
<sequence length="100" mass="10887">MKVNQEESQAKNKNHGGVFTRKTSRCRLLTPAARAFLDGAVRLLPQPRAPLKATAAYHRDFLASADGGVPSHLLFGTGGRKSYLVLTRGFRLKGNRPRGG</sequence>
<name>A0A3N6QDH4_BRACR</name>
<gene>
    <name evidence="1" type="ORF">F2Q68_00031279</name>
</gene>